<keyword evidence="10" id="KW-1185">Reference proteome</keyword>
<keyword evidence="5 7" id="KW-1133">Transmembrane helix</keyword>
<dbReference type="InterPro" id="IPR027417">
    <property type="entry name" value="P-loop_NTPase"/>
</dbReference>
<feature type="transmembrane region" description="Helical" evidence="7">
    <location>
        <begin position="998"/>
        <end position="1019"/>
    </location>
</feature>
<dbReference type="GO" id="GO:0016020">
    <property type="term" value="C:membrane"/>
    <property type="evidence" value="ECO:0007669"/>
    <property type="project" value="UniProtKB-SubCell"/>
</dbReference>
<dbReference type="PROSITE" id="PS50893">
    <property type="entry name" value="ABC_TRANSPORTER_2"/>
    <property type="match status" value="2"/>
</dbReference>
<dbReference type="GO" id="GO:0016887">
    <property type="term" value="F:ATP hydrolysis activity"/>
    <property type="evidence" value="ECO:0007669"/>
    <property type="project" value="InterPro"/>
</dbReference>
<dbReference type="PROSITE" id="PS00211">
    <property type="entry name" value="ABC_TRANSPORTER_1"/>
    <property type="match status" value="2"/>
</dbReference>
<dbReference type="FunFam" id="3.40.50.300:FF:000327">
    <property type="entry name" value="ATP-binding cassette sub-family A member 3"/>
    <property type="match status" value="1"/>
</dbReference>
<dbReference type="FunFam" id="3.40.50.300:FF:001253">
    <property type="entry name" value="ATP-binding cassette protein subfamily A, member 10"/>
    <property type="match status" value="1"/>
</dbReference>
<evidence type="ECO:0000256" key="3">
    <source>
        <dbReference type="ARBA" id="ARBA00022741"/>
    </source>
</evidence>
<evidence type="ECO:0000256" key="2">
    <source>
        <dbReference type="ARBA" id="ARBA00022692"/>
    </source>
</evidence>
<protein>
    <submittedName>
        <fullName evidence="9">Nod factor export ATP-binding protein I</fullName>
    </submittedName>
</protein>
<name>A0A812CGG0_ACAPH</name>
<evidence type="ECO:0000256" key="6">
    <source>
        <dbReference type="ARBA" id="ARBA00023136"/>
    </source>
</evidence>
<feature type="transmembrane region" description="Helical" evidence="7">
    <location>
        <begin position="1939"/>
        <end position="1960"/>
    </location>
</feature>
<feature type="transmembrane region" description="Helical" evidence="7">
    <location>
        <begin position="971"/>
        <end position="992"/>
    </location>
</feature>
<dbReference type="Proteomes" id="UP000597762">
    <property type="component" value="Unassembled WGS sequence"/>
</dbReference>
<dbReference type="Pfam" id="PF23321">
    <property type="entry name" value="R1_ABCA1"/>
    <property type="match status" value="1"/>
</dbReference>
<dbReference type="GO" id="GO:0140359">
    <property type="term" value="F:ABC-type transporter activity"/>
    <property type="evidence" value="ECO:0007669"/>
    <property type="project" value="InterPro"/>
</dbReference>
<evidence type="ECO:0000313" key="10">
    <source>
        <dbReference type="Proteomes" id="UP000597762"/>
    </source>
</evidence>
<feature type="transmembrane region" description="Helical" evidence="7">
    <location>
        <begin position="935"/>
        <end position="959"/>
    </location>
</feature>
<feature type="transmembrane region" description="Helical" evidence="7">
    <location>
        <begin position="1989"/>
        <end position="2008"/>
    </location>
</feature>
<comment type="caution">
    <text evidence="9">The sequence shown here is derived from an EMBL/GenBank/DDBJ whole genome shotgun (WGS) entry which is preliminary data.</text>
</comment>
<keyword evidence="3" id="KW-0547">Nucleotide-binding</keyword>
<gene>
    <name evidence="9" type="ORF">SPHA_36607</name>
</gene>
<organism evidence="9 10">
    <name type="scientific">Acanthosepion pharaonis</name>
    <name type="common">Pharaoh cuttlefish</name>
    <name type="synonym">Sepia pharaonis</name>
    <dbReference type="NCBI Taxonomy" id="158019"/>
    <lineage>
        <taxon>Eukaryota</taxon>
        <taxon>Metazoa</taxon>
        <taxon>Spiralia</taxon>
        <taxon>Lophotrochozoa</taxon>
        <taxon>Mollusca</taxon>
        <taxon>Cephalopoda</taxon>
        <taxon>Coleoidea</taxon>
        <taxon>Decapodiformes</taxon>
        <taxon>Sepiida</taxon>
        <taxon>Sepiina</taxon>
        <taxon>Sepiidae</taxon>
        <taxon>Acanthosepion</taxon>
    </lineage>
</organism>
<dbReference type="InterPro" id="IPR003439">
    <property type="entry name" value="ABC_transporter-like_ATP-bd"/>
</dbReference>
<feature type="transmembrane region" description="Helical" evidence="7">
    <location>
        <begin position="1075"/>
        <end position="1096"/>
    </location>
</feature>
<sequence length="2450" mass="276879">MSAKKSSNEAVIQDIMKSMVNNNSVSTMLRNLLANFLHSANNSSSFPGMSEVYNMMCKDELITIGYQQALAWIKMFNLPQGLLKFTNFSNANMSQQEYFAYFQNFKASSSSGSPSKQTCAHLAHLASKTPAEYENFLQRLQNPTHTVKCLRRRIPRFAELVNNFDMMIHVSQEMLQIIQDPSLQSLVNNQKLAPLIAVLLNTILQNKPVIVHVSHLLNDSSQVESYLLSHTSLPYSIVQTLLNSSINMKMLQVIKESPEKLKDILCNPTNLMQYIHWQGSEESLQNFTNVFCENFTATTSGLKIYLDTFAIKQKLSLLDRSIHIDLPWLVNISRDMAELLENIQRLLTLEVLFNSLNVNQLSKLIPEIQQLAVDNVPEKIVKGVTRIINDFRVIDNRTFSHEFMQDVKVVMQGILGLTAVEKVMALSAVFKDFLKSPNTVRQYLTEDLALPQNISNALMDSTISLAQFIHLQSSNFSELLCFNLSHVLTLSNDTDITYGEISQHLCHIDKEKISNLTQIIMEQLHIGEFVKQYVLLQAKTILSESNMTMPSAKQSLSSVARTSAIIQKAYGSLSTTQLFKIFSEYIKAESGDYNAFSQLVPVMCGRNVSLLFKNQNKLLSVSPRNEIKGEDGLTHLQRQEMNSLPNVFCKHLYKDIIKTQTGEILWKFVKPLVRGKILFTPDNEVTRHITNKVDKVFQIVSKLQEIGAQWKEGIIGVSNMKDKINNMTDLFKYLKTPFVQDLMKDMFDVNSDSIMSSMKMLDQLNNSTLSKLQYLIVNVINYTSCMSSSRFVAVSSSQLEKRAFDLSKRNEFLAAVIFKDMPEEVKNSREKRDTIVKLPKHIQYKIRMDVDNIPFTGRIKESGKKFSLPGIALKQFPFPCHMKDEYLHILSSYLMPIMMTLAWLASLGLGIRNFVKDRQGGQEEALLVMGMYSGINWLAWVVSTMLMMSCVCIIIVIILHFSTIFSYSNMFIMFLYFIIYCFSTTMMCYMVSSFFTNSTLAVLTGLIFYLFSYMPYVLLQSMSNNEAIYKFIASLSSTTAFSYGALYLSTFEEKQTGIQWDNINQSHIEGDKMNFSMACMMMLIDSVFYCIIGWYVKNTKKRKYGIPKPWNFPFTLKYWRCNKSSTVKYLTSSISSSAYASTEMLLEPPLNTNNVGISLINLSKNYKDNTAVNNLCLDFFNGEITTLLGQNGAGKTTTFQMMSGIMEASSGEVIYCDSNRSKSNSWFGICPQQNVLFDYMTAEEHIRLYAGIKAGLTGKLLEREVRRILKDVDLLHMRNVPAKQLSGGMQRRLCVALAFTGKSKIVILDEPTAGVDPSARRGIWDLILKYRAGCTVILSTHHLDEADILSDRIAILHKGKLLCSGSSLFLKRHLGTGYHLTLIKNNPDNEDYTEAIPSTVNFNPSKVLDLIRHYIPGSEISENYALEATYTLPVSSNREDFSLFFEDLDKNLANLGVKSYGISDTTLEEVFMKARDLSDADIVLTADNMKGKSIKPPSPQLEEQFNDSNLADLTASGSDFQLNVNKESSSVLDTFTALLMKRAYHYYRNWRLMVSSILLPCLFFTFAIGFSKISTVSPYKSIPLSPELYGKGTYAFFKNEANDAYGNSLQNAFSKYPGLGTWCMPDAEETQRKHCVAAETHFTRPYYPEDIANKSGSCSCMDYRYDCSKYAAGIPPSQIRLNSSIILQNLTPMKESVTDYLLTSFANFIEKRYGGWTFNANNGKKTTTVWFNNKGHHALPAFLNSYSNAILRMAVNATKLGNPAEYGITLYNNPIKLSLGVLSEEAILHIASETVVSLVILLAFSFIPAGFCIYLVKEHRNSEKYLFFISGVRPLTYWISAFFWDMVAYCVPLIIATIILSIFKLETFWVRQNLPATVLLLFMFGWSAIPFMYTMVRTFKDTTSAYMIVFCLNIFIGMSTSICIFLLSLFQRTVIQQTAFNICKIAFLIFPQFCMSYGLVSLGKNQLLTNIYEHFGKDAYENPFYMLRWNFLALTLSGIVFFIITLVIEAKNTFNCKSKPKHNFNEIFKEDEDVQHERMRTEKNYAQGEDAISIVRLSKIFQQGFEKILAVKKISFGVRHGECFGLLGVNGAGKTTTFRILTGEMLASSGDVYMFGESLSRNPRMARNVIGYCPQEDALDSYLTGRELLAFYAKIRGISKSEINSIIAQLVSELHLENFANKLVSSYSGGMKRKLSLAIALLGDPPLVLLDEPTAGMDPGARRLVWNCINRALQKGQSVILTSHSMEECDMLCTRLCIMVNGQFKCLGSPQHLKNKFSKGYTVTINMMNADLDITNIKNFMKAYFPGTVLKESHNTTLVFSIPKSIAKVSMLFALLEEHKENLQIKDYAISQTTLDMVFVGFANEQSDGIMDRRTDSEYESESFYANIPFVTGYNLMIASSTVPLLSKMINALFPFLASAISSSGTTGWGEANSYYLLCDNNTSSLSLSF</sequence>
<dbReference type="SMART" id="SM00382">
    <property type="entry name" value="AAA"/>
    <property type="match status" value="2"/>
</dbReference>
<dbReference type="CDD" id="cd03263">
    <property type="entry name" value="ABC_subfamily_A"/>
    <property type="match status" value="2"/>
</dbReference>
<evidence type="ECO:0000256" key="5">
    <source>
        <dbReference type="ARBA" id="ARBA00022989"/>
    </source>
</evidence>
<dbReference type="Pfam" id="PF00005">
    <property type="entry name" value="ABC_tran"/>
    <property type="match status" value="2"/>
</dbReference>
<dbReference type="Gene3D" id="3.40.50.300">
    <property type="entry name" value="P-loop containing nucleotide triphosphate hydrolases"/>
    <property type="match status" value="2"/>
</dbReference>
<dbReference type="InterPro" id="IPR013525">
    <property type="entry name" value="ABC2_TM"/>
</dbReference>
<dbReference type="GO" id="GO:0005524">
    <property type="term" value="F:ATP binding"/>
    <property type="evidence" value="ECO:0007669"/>
    <property type="project" value="UniProtKB-KW"/>
</dbReference>
<dbReference type="PANTHER" id="PTHR19229:SF250">
    <property type="entry name" value="ABC TRANSPORTER DOMAIN-CONTAINING PROTEIN-RELATED"/>
    <property type="match status" value="1"/>
</dbReference>
<feature type="transmembrane region" description="Helical" evidence="7">
    <location>
        <begin position="1905"/>
        <end position="1927"/>
    </location>
</feature>
<evidence type="ECO:0000313" key="9">
    <source>
        <dbReference type="EMBL" id="CAE1269468.1"/>
    </source>
</evidence>
<comment type="subcellular location">
    <subcellularLocation>
        <location evidence="1">Membrane</location>
        <topology evidence="1">Multi-pass membrane protein</topology>
    </subcellularLocation>
</comment>
<evidence type="ECO:0000256" key="1">
    <source>
        <dbReference type="ARBA" id="ARBA00004141"/>
    </source>
</evidence>
<evidence type="ECO:0000256" key="4">
    <source>
        <dbReference type="ARBA" id="ARBA00022840"/>
    </source>
</evidence>
<keyword evidence="2 7" id="KW-0812">Transmembrane</keyword>
<feature type="transmembrane region" description="Helical" evidence="7">
    <location>
        <begin position="1874"/>
        <end position="1893"/>
    </location>
</feature>
<dbReference type="Pfam" id="PF12698">
    <property type="entry name" value="ABC2_membrane_3"/>
    <property type="match status" value="2"/>
</dbReference>
<evidence type="ECO:0000259" key="8">
    <source>
        <dbReference type="PROSITE" id="PS50893"/>
    </source>
</evidence>
<dbReference type="EMBL" id="CAHIKZ030001604">
    <property type="protein sequence ID" value="CAE1269468.1"/>
    <property type="molecule type" value="Genomic_DNA"/>
</dbReference>
<evidence type="ECO:0000256" key="7">
    <source>
        <dbReference type="SAM" id="Phobius"/>
    </source>
</evidence>
<dbReference type="InterPro" id="IPR003593">
    <property type="entry name" value="AAA+_ATPase"/>
</dbReference>
<dbReference type="InterPro" id="IPR026082">
    <property type="entry name" value="ABCA"/>
</dbReference>
<dbReference type="GO" id="GO:0005319">
    <property type="term" value="F:lipid transporter activity"/>
    <property type="evidence" value="ECO:0007669"/>
    <property type="project" value="TreeGrafter"/>
</dbReference>
<keyword evidence="6 7" id="KW-0472">Membrane</keyword>
<feature type="domain" description="ABC transporter" evidence="8">
    <location>
        <begin position="2055"/>
        <end position="2286"/>
    </location>
</feature>
<keyword evidence="4 9" id="KW-0067">ATP-binding</keyword>
<feature type="transmembrane region" description="Helical" evidence="7">
    <location>
        <begin position="893"/>
        <end position="915"/>
    </location>
</feature>
<accession>A0A812CGG0</accession>
<dbReference type="InterPro" id="IPR056264">
    <property type="entry name" value="R2_ABCA1-4-like"/>
</dbReference>
<feature type="transmembrane region" description="Helical" evidence="7">
    <location>
        <begin position="1795"/>
        <end position="1816"/>
    </location>
</feature>
<reference evidence="9" key="1">
    <citation type="submission" date="2021-01" db="EMBL/GenBank/DDBJ databases">
        <authorList>
            <person name="Li R."/>
            <person name="Bekaert M."/>
        </authorList>
    </citation>
    <scope>NUCLEOTIDE SEQUENCE</scope>
    <source>
        <strain evidence="9">Farmed</strain>
    </source>
</reference>
<dbReference type="SUPFAM" id="SSF52540">
    <property type="entry name" value="P-loop containing nucleoside triphosphate hydrolases"/>
    <property type="match status" value="2"/>
</dbReference>
<dbReference type="PANTHER" id="PTHR19229">
    <property type="entry name" value="ATP-BINDING CASSETTE TRANSPORTER SUBFAMILY A ABCA"/>
    <property type="match status" value="1"/>
</dbReference>
<dbReference type="InterPro" id="IPR017871">
    <property type="entry name" value="ABC_transporter-like_CS"/>
</dbReference>
<dbReference type="OrthoDB" id="10255969at2759"/>
<feature type="transmembrane region" description="Helical" evidence="7">
    <location>
        <begin position="1550"/>
        <end position="1570"/>
    </location>
</feature>
<feature type="transmembrane region" description="Helical" evidence="7">
    <location>
        <begin position="1837"/>
        <end position="1862"/>
    </location>
</feature>
<proteinExistence type="predicted"/>
<feature type="domain" description="ABC transporter" evidence="8">
    <location>
        <begin position="1157"/>
        <end position="1383"/>
    </location>
</feature>